<evidence type="ECO:0000313" key="1">
    <source>
        <dbReference type="EMBL" id="OAY27636.1"/>
    </source>
</evidence>
<accession>A0A2C9UBI8</accession>
<dbReference type="AlphaFoldDB" id="A0A2C9UBI8"/>
<sequence>MQAMDRSLCFYASLLLFGSSKIWQEKKEKISFGWYLRQTYKRVLEALVRTENNLAFCSRRQFRCFICCWLRK</sequence>
<reference evidence="1" key="1">
    <citation type="submission" date="2016-02" db="EMBL/GenBank/DDBJ databases">
        <title>WGS assembly of Manihot esculenta.</title>
        <authorList>
            <person name="Bredeson J.V."/>
            <person name="Prochnik S.E."/>
            <person name="Lyons J.B."/>
            <person name="Schmutz J."/>
            <person name="Grimwood J."/>
            <person name="Vrebalov J."/>
            <person name="Bart R.S."/>
            <person name="Amuge T."/>
            <person name="Ferguson M.E."/>
            <person name="Green R."/>
            <person name="Putnam N."/>
            <person name="Stites J."/>
            <person name="Rounsley S."/>
            <person name="Rokhsar D.S."/>
        </authorList>
    </citation>
    <scope>NUCLEOTIDE SEQUENCE [LARGE SCALE GENOMIC DNA]</scope>
    <source>
        <tissue evidence="1">Leaf</tissue>
    </source>
</reference>
<dbReference type="EMBL" id="CM004401">
    <property type="protein sequence ID" value="OAY27636.1"/>
    <property type="molecule type" value="Genomic_DNA"/>
</dbReference>
<proteinExistence type="predicted"/>
<organism evidence="1">
    <name type="scientific">Manihot esculenta</name>
    <name type="common">Cassava</name>
    <name type="synonym">Jatropha manihot</name>
    <dbReference type="NCBI Taxonomy" id="3983"/>
    <lineage>
        <taxon>Eukaryota</taxon>
        <taxon>Viridiplantae</taxon>
        <taxon>Streptophyta</taxon>
        <taxon>Embryophyta</taxon>
        <taxon>Tracheophyta</taxon>
        <taxon>Spermatophyta</taxon>
        <taxon>Magnoliopsida</taxon>
        <taxon>eudicotyledons</taxon>
        <taxon>Gunneridae</taxon>
        <taxon>Pentapetalae</taxon>
        <taxon>rosids</taxon>
        <taxon>fabids</taxon>
        <taxon>Malpighiales</taxon>
        <taxon>Euphorbiaceae</taxon>
        <taxon>Crotonoideae</taxon>
        <taxon>Manihoteae</taxon>
        <taxon>Manihot</taxon>
    </lineage>
</organism>
<gene>
    <name evidence="1" type="ORF">MANES_15G002800</name>
</gene>
<protein>
    <submittedName>
        <fullName evidence="1">Uncharacterized protein</fullName>
    </submittedName>
</protein>
<name>A0A2C9UBI8_MANES</name>